<dbReference type="Proteomes" id="UP000817658">
    <property type="component" value="Chromosome 1"/>
</dbReference>
<accession>Q656W6</accession>
<evidence type="ECO:0000313" key="1">
    <source>
        <dbReference type="EMBL" id="BAD45157.1"/>
    </source>
</evidence>
<dbReference type="Proteomes" id="UP000000763">
    <property type="component" value="Chromosome 1"/>
</dbReference>
<proteinExistence type="predicted"/>
<dbReference type="EMBL" id="AP002867">
    <property type="protein sequence ID" value="BAD52552.1"/>
    <property type="molecule type" value="Genomic_DNA"/>
</dbReference>
<reference evidence="3" key="3">
    <citation type="journal article" date="2008" name="Nucleic Acids Res.">
        <title>The rice annotation project database (RAP-DB): 2008 update.</title>
        <authorList>
            <consortium name="The rice annotation project (RAP)"/>
        </authorList>
    </citation>
    <scope>GENOME REANNOTATION</scope>
    <source>
        <strain evidence="3">cv. Nipponbare</strain>
    </source>
</reference>
<sequence>MTSAVALARRPWLASLARNSIAALARRSCLPLRLPLSLAAPPAAPAVPAAFLPLSRFFPARRRTRSAVGYHARICPSAPECATDMDLSSVAVPLRVLCFPPAVRQT</sequence>
<protein>
    <submittedName>
        <fullName evidence="1">Uncharacterized protein</fullName>
    </submittedName>
</protein>
<dbReference type="AlphaFoldDB" id="Q656W6"/>
<name>Q656W6_ORYSJ</name>
<gene>
    <name evidence="1" type="ORF">OJ1212_B09.24</name>
    <name evidence="2" type="ORF">P0463F06.8</name>
</gene>
<evidence type="ECO:0000313" key="2">
    <source>
        <dbReference type="EMBL" id="BAD52552.1"/>
    </source>
</evidence>
<reference evidence="3" key="2">
    <citation type="journal article" date="2005" name="Nature">
        <title>The map-based sequence of the rice genome.</title>
        <authorList>
            <consortium name="International rice genome sequencing project (IRGSP)"/>
            <person name="Matsumoto T."/>
            <person name="Wu J."/>
            <person name="Kanamori H."/>
            <person name="Katayose Y."/>
            <person name="Fujisawa M."/>
            <person name="Namiki N."/>
            <person name="Mizuno H."/>
            <person name="Yamamoto K."/>
            <person name="Antonio B.A."/>
            <person name="Baba T."/>
            <person name="Sakata K."/>
            <person name="Nagamura Y."/>
            <person name="Aoki H."/>
            <person name="Arikawa K."/>
            <person name="Arita K."/>
            <person name="Bito T."/>
            <person name="Chiden Y."/>
            <person name="Fujitsuka N."/>
            <person name="Fukunaka R."/>
            <person name="Hamada M."/>
            <person name="Harada C."/>
            <person name="Hayashi A."/>
            <person name="Hijishita S."/>
            <person name="Honda M."/>
            <person name="Hosokawa S."/>
            <person name="Ichikawa Y."/>
            <person name="Idonuma A."/>
            <person name="Iijima M."/>
            <person name="Ikeda M."/>
            <person name="Ikeno M."/>
            <person name="Ito K."/>
            <person name="Ito S."/>
            <person name="Ito T."/>
            <person name="Ito Y."/>
            <person name="Ito Y."/>
            <person name="Iwabuchi A."/>
            <person name="Kamiya K."/>
            <person name="Karasawa W."/>
            <person name="Kurita K."/>
            <person name="Katagiri S."/>
            <person name="Kikuta A."/>
            <person name="Kobayashi H."/>
            <person name="Kobayashi N."/>
            <person name="Machita K."/>
            <person name="Maehara T."/>
            <person name="Masukawa M."/>
            <person name="Mizubayashi T."/>
            <person name="Mukai Y."/>
            <person name="Nagasaki H."/>
            <person name="Nagata Y."/>
            <person name="Naito S."/>
            <person name="Nakashima M."/>
            <person name="Nakama Y."/>
            <person name="Nakamichi Y."/>
            <person name="Nakamura M."/>
            <person name="Meguro A."/>
            <person name="Negishi M."/>
            <person name="Ohta I."/>
            <person name="Ohta T."/>
            <person name="Okamoto M."/>
            <person name="Ono N."/>
            <person name="Saji S."/>
            <person name="Sakaguchi M."/>
            <person name="Sakai K."/>
            <person name="Shibata M."/>
            <person name="Shimokawa T."/>
            <person name="Song J."/>
            <person name="Takazaki Y."/>
            <person name="Terasawa K."/>
            <person name="Tsugane M."/>
            <person name="Tsuji K."/>
            <person name="Ueda S."/>
            <person name="Waki K."/>
            <person name="Yamagata H."/>
            <person name="Yamamoto M."/>
            <person name="Yamamoto S."/>
            <person name="Yamane H."/>
            <person name="Yoshiki S."/>
            <person name="Yoshihara R."/>
            <person name="Yukawa K."/>
            <person name="Zhong H."/>
            <person name="Yano M."/>
            <person name="Yuan Q."/>
            <person name="Ouyang S."/>
            <person name="Liu J."/>
            <person name="Jones K.M."/>
            <person name="Gansberger K."/>
            <person name="Moffat K."/>
            <person name="Hill J."/>
            <person name="Bera J."/>
            <person name="Fadrosh D."/>
            <person name="Jin S."/>
            <person name="Johri S."/>
            <person name="Kim M."/>
            <person name="Overton L."/>
            <person name="Reardon M."/>
            <person name="Tsitrin T."/>
            <person name="Vuong H."/>
            <person name="Weaver B."/>
            <person name="Ciecko A."/>
            <person name="Tallon L."/>
            <person name="Jackson J."/>
            <person name="Pai G."/>
            <person name="Aken S.V."/>
            <person name="Utterback T."/>
            <person name="Reidmuller S."/>
            <person name="Feldblyum T."/>
            <person name="Hsiao J."/>
            <person name="Zismann V."/>
            <person name="Iobst S."/>
            <person name="de Vazeille A.R."/>
            <person name="Buell C.R."/>
            <person name="Ying K."/>
            <person name="Li Y."/>
            <person name="Lu T."/>
            <person name="Huang Y."/>
            <person name="Zhao Q."/>
            <person name="Feng Q."/>
            <person name="Zhang L."/>
            <person name="Zhu J."/>
            <person name="Weng Q."/>
            <person name="Mu J."/>
            <person name="Lu Y."/>
            <person name="Fan D."/>
            <person name="Liu Y."/>
            <person name="Guan J."/>
            <person name="Zhang Y."/>
            <person name="Yu S."/>
            <person name="Liu X."/>
            <person name="Zhang Y."/>
            <person name="Hong G."/>
            <person name="Han B."/>
            <person name="Choisne N."/>
            <person name="Demange N."/>
            <person name="Orjeda G."/>
            <person name="Samain S."/>
            <person name="Cattolico L."/>
            <person name="Pelletier E."/>
            <person name="Couloux A."/>
            <person name="Segurens B."/>
            <person name="Wincker P."/>
            <person name="D'Hont A."/>
            <person name="Scarpelli C."/>
            <person name="Weissenbach J."/>
            <person name="Salanoubat M."/>
            <person name="Quetier F."/>
            <person name="Yu Y."/>
            <person name="Kim H.R."/>
            <person name="Rambo T."/>
            <person name="Currie J."/>
            <person name="Collura K."/>
            <person name="Luo M."/>
            <person name="Yang T."/>
            <person name="Ammiraju J.S.S."/>
            <person name="Engler F."/>
            <person name="Soderlund C."/>
            <person name="Wing R.A."/>
            <person name="Palmer L.E."/>
            <person name="de la Bastide M."/>
            <person name="Spiegel L."/>
            <person name="Nascimento L."/>
            <person name="Zutavern T."/>
            <person name="O'Shaughnessy A."/>
            <person name="Dike S."/>
            <person name="Dedhia N."/>
            <person name="Preston R."/>
            <person name="Balija V."/>
            <person name="McCombie W.R."/>
            <person name="Chow T."/>
            <person name="Chen H."/>
            <person name="Chung M."/>
            <person name="Chen C."/>
            <person name="Shaw J."/>
            <person name="Wu H."/>
            <person name="Hsiao K."/>
            <person name="Chao Y."/>
            <person name="Chu M."/>
            <person name="Cheng C."/>
            <person name="Hour A."/>
            <person name="Lee P."/>
            <person name="Lin S."/>
            <person name="Lin Y."/>
            <person name="Liou J."/>
            <person name="Liu S."/>
            <person name="Hsing Y."/>
            <person name="Raghuvanshi S."/>
            <person name="Mohanty A."/>
            <person name="Bharti A.K."/>
            <person name="Gaur A."/>
            <person name="Gupta V."/>
            <person name="Kumar D."/>
            <person name="Ravi V."/>
            <person name="Vij S."/>
            <person name="Kapur A."/>
            <person name="Khurana P."/>
            <person name="Khurana P."/>
            <person name="Khurana J.P."/>
            <person name="Tyagi A.K."/>
            <person name="Gaikwad K."/>
            <person name="Singh A."/>
            <person name="Dalal V."/>
            <person name="Srivastava S."/>
            <person name="Dixit A."/>
            <person name="Pal A.K."/>
            <person name="Ghazi I.A."/>
            <person name="Yadav M."/>
            <person name="Pandit A."/>
            <person name="Bhargava A."/>
            <person name="Sureshbabu K."/>
            <person name="Batra K."/>
            <person name="Sharma T.R."/>
            <person name="Mohapatra T."/>
            <person name="Singh N.K."/>
            <person name="Messing J."/>
            <person name="Nelson A.B."/>
            <person name="Fuks G."/>
            <person name="Kavchok S."/>
            <person name="Keizer G."/>
            <person name="Linton E."/>
            <person name="Llaca V."/>
            <person name="Song R."/>
            <person name="Tanyolac B."/>
            <person name="Young S."/>
            <person name="Ho-Il K."/>
            <person name="Hahn J.H."/>
            <person name="Sangsakoo G."/>
            <person name="Vanavichit A."/>
            <person name="de Mattos Luiz.A.T."/>
            <person name="Zimmer P.D."/>
            <person name="Malone G."/>
            <person name="Dellagostin O."/>
            <person name="de Oliveira A.C."/>
            <person name="Bevan M."/>
            <person name="Bancroft I."/>
            <person name="Minx P."/>
            <person name="Cordum H."/>
            <person name="Wilson R."/>
            <person name="Cheng Z."/>
            <person name="Jin W."/>
            <person name="Jiang J."/>
            <person name="Leong S.A."/>
            <person name="Iwama H."/>
            <person name="Gojobori T."/>
            <person name="Itoh T."/>
            <person name="Niimura Y."/>
            <person name="Fujii Y."/>
            <person name="Habara T."/>
            <person name="Sakai H."/>
            <person name="Sato Y."/>
            <person name="Wilson G."/>
            <person name="Kumar K."/>
            <person name="McCouch S."/>
            <person name="Juretic N."/>
            <person name="Hoen D."/>
            <person name="Wright S."/>
            <person name="Bruskiewich R."/>
            <person name="Bureau T."/>
            <person name="Miyao A."/>
            <person name="Hirochika H."/>
            <person name="Nishikawa T."/>
            <person name="Kadowaki K."/>
            <person name="Sugiura M."/>
            <person name="Burr B."/>
            <person name="Sasaki T."/>
        </authorList>
    </citation>
    <scope>NUCLEOTIDE SEQUENCE [LARGE SCALE GENOMIC DNA]</scope>
    <source>
        <strain evidence="3">cv. Nipponbare</strain>
    </source>
</reference>
<reference evidence="1" key="1">
    <citation type="journal article" date="2002" name="Nature">
        <title>The genome sequence and structure of rice chromosome 1.</title>
        <authorList>
            <person name="Sasaki T."/>
            <person name="Matsumoto T."/>
            <person name="Yamamoto K."/>
            <person name="Sakata K."/>
            <person name="Baba T."/>
            <person name="Katayose Y."/>
            <person name="Wu J."/>
            <person name="Niimura Y."/>
            <person name="Cheng Z."/>
            <person name="Nagamura Y."/>
            <person name="Antonio B.A."/>
            <person name="Kanamori H."/>
            <person name="Hosokawa S."/>
            <person name="Masukawa M."/>
            <person name="Arikawa K."/>
            <person name="Chiden Y."/>
            <person name="Hayashi M."/>
            <person name="Okamoto M."/>
            <person name="Ando T."/>
            <person name="Aoki H."/>
            <person name="Arita K."/>
            <person name="Hamada M."/>
            <person name="Harada C."/>
            <person name="Hijishita S."/>
            <person name="Honda M."/>
            <person name="Ichikawa Y."/>
            <person name="Idonuma A."/>
            <person name="Iijima M."/>
            <person name="Ikeda M."/>
            <person name="Ikeno M."/>
            <person name="Itoh S."/>
            <person name="Itoh T."/>
            <person name="Itoh Y."/>
            <person name="Itoh Y."/>
            <person name="Iwabuchi A."/>
            <person name="Kamiya K."/>
            <person name="Karasawa W."/>
            <person name="Katagiri S."/>
            <person name="Kikuta A."/>
            <person name="Kobayashi N."/>
            <person name="Kono I."/>
            <person name="Machita K."/>
            <person name="Maehara T."/>
            <person name="Mizuno H."/>
            <person name="Mizubayashi T."/>
            <person name="Mukai Y."/>
            <person name="Nagasaki H."/>
            <person name="Nakashima M."/>
            <person name="Nakama Y."/>
            <person name="Nakamichi Y."/>
            <person name="Nakamura M."/>
            <person name="Namiki N."/>
            <person name="Negishi M."/>
            <person name="Ohta I."/>
            <person name="Ono N."/>
            <person name="Saji S."/>
            <person name="Sakai K."/>
            <person name="Shibata M."/>
            <person name="Shimokawa T."/>
            <person name="Shomura A."/>
            <person name="Song J."/>
            <person name="Takazaki Y."/>
            <person name="Terasawa K."/>
            <person name="Tsuji K."/>
            <person name="Waki K."/>
            <person name="Yamagata H."/>
            <person name="Yamane H."/>
            <person name="Yoshiki S."/>
            <person name="Yoshihara R."/>
            <person name="Yukawa K."/>
            <person name="Zhong H."/>
            <person name="Iwama H."/>
            <person name="Endo T."/>
            <person name="Ito H."/>
            <person name="Hahn J.H."/>
            <person name="Kim H.I."/>
            <person name="Eun M.Y."/>
            <person name="Yano M."/>
            <person name="Jiang J."/>
            <person name="Gojobori T."/>
        </authorList>
    </citation>
    <scope>NUCLEOTIDE SEQUENCE</scope>
</reference>
<evidence type="ECO:0000313" key="3">
    <source>
        <dbReference type="Proteomes" id="UP000000763"/>
    </source>
</evidence>
<dbReference type="EMBL" id="AP003338">
    <property type="protein sequence ID" value="BAD45157.1"/>
    <property type="molecule type" value="Genomic_DNA"/>
</dbReference>
<organism evidence="1">
    <name type="scientific">Oryza sativa subsp. japonica</name>
    <name type="common">Rice</name>
    <dbReference type="NCBI Taxonomy" id="39947"/>
    <lineage>
        <taxon>Eukaryota</taxon>
        <taxon>Viridiplantae</taxon>
        <taxon>Streptophyta</taxon>
        <taxon>Embryophyta</taxon>
        <taxon>Tracheophyta</taxon>
        <taxon>Spermatophyta</taxon>
        <taxon>Magnoliopsida</taxon>
        <taxon>Liliopsida</taxon>
        <taxon>Poales</taxon>
        <taxon>Poaceae</taxon>
        <taxon>BOP clade</taxon>
        <taxon>Oryzoideae</taxon>
        <taxon>Oryzeae</taxon>
        <taxon>Oryzinae</taxon>
        <taxon>Oryza</taxon>
        <taxon>Oryza sativa</taxon>
    </lineage>
</organism>